<feature type="signal peptide" evidence="1">
    <location>
        <begin position="1"/>
        <end position="28"/>
    </location>
</feature>
<dbReference type="EMBL" id="GIFC01013235">
    <property type="protein sequence ID" value="MXU95318.1"/>
    <property type="molecule type" value="Transcribed_RNA"/>
</dbReference>
<name>A0A6B0V1U2_IXORI</name>
<evidence type="ECO:0000313" key="2">
    <source>
        <dbReference type="EMBL" id="MXU95318.1"/>
    </source>
</evidence>
<organism evidence="2">
    <name type="scientific">Ixodes ricinus</name>
    <name type="common">Common tick</name>
    <name type="synonym">Acarus ricinus</name>
    <dbReference type="NCBI Taxonomy" id="34613"/>
    <lineage>
        <taxon>Eukaryota</taxon>
        <taxon>Metazoa</taxon>
        <taxon>Ecdysozoa</taxon>
        <taxon>Arthropoda</taxon>
        <taxon>Chelicerata</taxon>
        <taxon>Arachnida</taxon>
        <taxon>Acari</taxon>
        <taxon>Parasitiformes</taxon>
        <taxon>Ixodida</taxon>
        <taxon>Ixodoidea</taxon>
        <taxon>Ixodidae</taxon>
        <taxon>Ixodinae</taxon>
        <taxon>Ixodes</taxon>
    </lineage>
</organism>
<sequence>MDSVMLTVSHRCTLRAALFALSWQQVLTTCSCVSCGSSKGMSLSTCSRQDSTDSLSRRSFSLRNTGLVPFVTFSVSFRAYEPGFVGDVASPTMFSIVTEMSLLMSLATLDETRSATNSTIFLTDCGCMWKKFSSSWRSNRFAAPVVLSSTSRAETGVILRTSPPYRDLFPARCSASRHRSSPR</sequence>
<protein>
    <submittedName>
        <fullName evidence="2">Putative secreted protein</fullName>
    </submittedName>
</protein>
<keyword evidence="1" id="KW-0732">Signal</keyword>
<dbReference type="AlphaFoldDB" id="A0A6B0V1U2"/>
<accession>A0A6B0V1U2</accession>
<evidence type="ECO:0000256" key="1">
    <source>
        <dbReference type="SAM" id="SignalP"/>
    </source>
</evidence>
<proteinExistence type="predicted"/>
<feature type="chain" id="PRO_5025593538" evidence="1">
    <location>
        <begin position="29"/>
        <end position="183"/>
    </location>
</feature>
<reference evidence="2" key="1">
    <citation type="submission" date="2019-12" db="EMBL/GenBank/DDBJ databases">
        <title>An insight into the sialome of adult female Ixodes ricinus ticks feeding for 6 days.</title>
        <authorList>
            <person name="Perner J."/>
            <person name="Ribeiro J.M.C."/>
        </authorList>
    </citation>
    <scope>NUCLEOTIDE SEQUENCE</scope>
    <source>
        <strain evidence="2">Semi-engorged</strain>
        <tissue evidence="2">Salivary glands</tissue>
    </source>
</reference>